<evidence type="ECO:0000313" key="2">
    <source>
        <dbReference type="Proteomes" id="UP000053237"/>
    </source>
</evidence>
<sequence length="258" mass="29059">MSEANWRQCAEYEVKEVSIGMHTLFVYQMRELSLDDMFAMLSEMDSKQTEISGTRIWTGSLALSHYLFMHADILQGACTLELGAGTGMCSIVAKKLGAETCIATDGDDRVVQILTRNVQLNKEAVHAHVLSWGDAKSHTQFCTEFPDLKSKLNLILAADVLYKAMLIPLLFNSVEFFFSDSSDSEQSRLFLLCHVPRAEVSHDMVEKALKAARFEYSVQSVQDIRKLNPKKILEMEECPENEYLQAKIYCVTAIRGAL</sequence>
<proteinExistence type="predicted"/>
<gene>
    <name evidence="1" type="ORF">BN9_089340</name>
</gene>
<dbReference type="InterPro" id="IPR019410">
    <property type="entry name" value="Methyltransf_16"/>
</dbReference>
<dbReference type="PANTHER" id="PTHR14614">
    <property type="entry name" value="HEPATOCELLULAR CARCINOMA-ASSOCIATED ANTIGEN"/>
    <property type="match status" value="1"/>
</dbReference>
<dbReference type="InParanoid" id="A0A024GNH1"/>
<dbReference type="AlphaFoldDB" id="A0A024GNH1"/>
<evidence type="ECO:0000313" key="1">
    <source>
        <dbReference type="EMBL" id="CCI47891.1"/>
    </source>
</evidence>
<dbReference type="STRING" id="65357.A0A024GNH1"/>
<protein>
    <submittedName>
        <fullName evidence="1">Uncharacterized protein</fullName>
    </submittedName>
</protein>
<dbReference type="EMBL" id="CAIX01000193">
    <property type="protein sequence ID" value="CCI47891.1"/>
    <property type="molecule type" value="Genomic_DNA"/>
</dbReference>
<name>A0A024GNH1_9STRA</name>
<comment type="caution">
    <text evidence="1">The sequence shown here is derived from an EMBL/GenBank/DDBJ whole genome shotgun (WGS) entry which is preliminary data.</text>
</comment>
<dbReference type="Gene3D" id="3.40.50.150">
    <property type="entry name" value="Vaccinia Virus protein VP39"/>
    <property type="match status" value="1"/>
</dbReference>
<dbReference type="InterPro" id="IPR029063">
    <property type="entry name" value="SAM-dependent_MTases_sf"/>
</dbReference>
<reference evidence="1 2" key="1">
    <citation type="submission" date="2012-05" db="EMBL/GenBank/DDBJ databases">
        <title>Recombination and specialization in a pathogen metapopulation.</title>
        <authorList>
            <person name="Gardiner A."/>
            <person name="Kemen E."/>
            <person name="Schultz-Larsen T."/>
            <person name="MacLean D."/>
            <person name="Van Oosterhout C."/>
            <person name="Jones J.D.G."/>
        </authorList>
    </citation>
    <scope>NUCLEOTIDE SEQUENCE [LARGE SCALE GENOMIC DNA]</scope>
    <source>
        <strain evidence="1 2">Ac Nc2</strain>
    </source>
</reference>
<dbReference type="PANTHER" id="PTHR14614:SF142">
    <property type="entry name" value="FAM86 N-TERMINAL DOMAIN-CONTAINING PROTEIN"/>
    <property type="match status" value="1"/>
</dbReference>
<organism evidence="1 2">
    <name type="scientific">Albugo candida</name>
    <dbReference type="NCBI Taxonomy" id="65357"/>
    <lineage>
        <taxon>Eukaryota</taxon>
        <taxon>Sar</taxon>
        <taxon>Stramenopiles</taxon>
        <taxon>Oomycota</taxon>
        <taxon>Peronosporomycetes</taxon>
        <taxon>Albuginales</taxon>
        <taxon>Albuginaceae</taxon>
        <taxon>Albugo</taxon>
    </lineage>
</organism>
<accession>A0A024GNH1</accession>
<keyword evidence="2" id="KW-1185">Reference proteome</keyword>
<dbReference type="Proteomes" id="UP000053237">
    <property type="component" value="Unassembled WGS sequence"/>
</dbReference>
<dbReference type="OrthoDB" id="443981at2759"/>
<dbReference type="SUPFAM" id="SSF53335">
    <property type="entry name" value="S-adenosyl-L-methionine-dependent methyltransferases"/>
    <property type="match status" value="1"/>
</dbReference>
<dbReference type="Pfam" id="PF10294">
    <property type="entry name" value="Methyltransf_16"/>
    <property type="match status" value="1"/>
</dbReference>